<dbReference type="InterPro" id="IPR043502">
    <property type="entry name" value="DNA/RNA_pol_sf"/>
</dbReference>
<gene>
    <name evidence="2" type="ORF">PACLA_8A072244</name>
</gene>
<protein>
    <recommendedName>
        <fullName evidence="1">Reverse transcriptase domain-containing protein</fullName>
    </recommendedName>
</protein>
<organism evidence="2 3">
    <name type="scientific">Paramuricea clavata</name>
    <name type="common">Red gorgonian</name>
    <name type="synonym">Violescent sea-whip</name>
    <dbReference type="NCBI Taxonomy" id="317549"/>
    <lineage>
        <taxon>Eukaryota</taxon>
        <taxon>Metazoa</taxon>
        <taxon>Cnidaria</taxon>
        <taxon>Anthozoa</taxon>
        <taxon>Octocorallia</taxon>
        <taxon>Malacalcyonacea</taxon>
        <taxon>Plexauridae</taxon>
        <taxon>Paramuricea</taxon>
    </lineage>
</organism>
<dbReference type="OrthoDB" id="410381at2759"/>
<dbReference type="CDD" id="cd01650">
    <property type="entry name" value="RT_nLTR_like"/>
    <property type="match status" value="1"/>
</dbReference>
<evidence type="ECO:0000313" key="3">
    <source>
        <dbReference type="Proteomes" id="UP001152795"/>
    </source>
</evidence>
<evidence type="ECO:0000313" key="2">
    <source>
        <dbReference type="EMBL" id="CAB4034358.1"/>
    </source>
</evidence>
<evidence type="ECO:0000259" key="1">
    <source>
        <dbReference type="Pfam" id="PF00078"/>
    </source>
</evidence>
<dbReference type="SUPFAM" id="SSF56672">
    <property type="entry name" value="DNA/RNA polymerases"/>
    <property type="match status" value="1"/>
</dbReference>
<comment type="caution">
    <text evidence="2">The sequence shown here is derived from an EMBL/GenBank/DDBJ whole genome shotgun (WGS) entry which is preliminary data.</text>
</comment>
<reference evidence="2" key="1">
    <citation type="submission" date="2020-04" db="EMBL/GenBank/DDBJ databases">
        <authorList>
            <person name="Alioto T."/>
            <person name="Alioto T."/>
            <person name="Gomez Garrido J."/>
        </authorList>
    </citation>
    <scope>NUCLEOTIDE SEQUENCE</scope>
    <source>
        <strain evidence="2">A484AB</strain>
    </source>
</reference>
<dbReference type="EMBL" id="CACRXK020020049">
    <property type="protein sequence ID" value="CAB4034358.1"/>
    <property type="molecule type" value="Genomic_DNA"/>
</dbReference>
<name>A0A7D9JR88_PARCT</name>
<feature type="domain" description="Reverse transcriptase" evidence="1">
    <location>
        <begin position="23"/>
        <end position="117"/>
    </location>
</feature>
<proteinExistence type="predicted"/>
<dbReference type="Proteomes" id="UP001152795">
    <property type="component" value="Unassembled WGS sequence"/>
</dbReference>
<keyword evidence="3" id="KW-1185">Reference proteome</keyword>
<dbReference type="PANTHER" id="PTHR19446">
    <property type="entry name" value="REVERSE TRANSCRIPTASES"/>
    <property type="match status" value="1"/>
</dbReference>
<sequence length="280" mass="32730">MSIDSDQFPSDWKATRVIPLFKKGQRSMLDNYRPISILPVVSKLIERIMYDQMYEYLNQNNLFSKHQFGFRPYQSTTTTLLDCTNEWYTNMDRGLYNLVVFLDLKKAFDTVDHEILLIGRTIGEAEERASVDMRNVQKWLCADKLSLNIAKTEDPYRRLFCSGFKFFETEPSVTVNDCDIDRVDRVGRQGLFPRQMIVKFTSYRAKERVVKNRSKLKGKKGFYVNEDLTSFNLDLLRKARMAGHVQQTCASDDNIFVKLEDDSIHVVRCPDDILAVQREK</sequence>
<dbReference type="InterPro" id="IPR000477">
    <property type="entry name" value="RT_dom"/>
</dbReference>
<accession>A0A7D9JR88</accession>
<dbReference type="AlphaFoldDB" id="A0A7D9JR88"/>
<dbReference type="Pfam" id="PF00078">
    <property type="entry name" value="RVT_1"/>
    <property type="match status" value="1"/>
</dbReference>